<dbReference type="KEGG" id="thd:BHV28_09490"/>
<sequence length="380" mass="41659">MKPFFKTALFGTALLLFSTSVTRALDKDAFVASFEQYAAENGLSNLQYEKIDMDGSTIILRNAQVNYDFAGKLPLGDMVFNKVEETKDGGYAIGAWQIGRIETDLNASKLEIKNLSVNNMYLPAKDSGDSDRERAPYTTQTVEQIRIYGTDQATFTFADIDTRLLNFKANELTEGEIKIGSFEFDPSPMPVARRQHFNDLGYDKITGTITGLVNNNVKTGDITVSDFVISARDTGTLTLNMKLGGFTRATIEKINNLEENNNAALALMQQLNFTNYSLRFEDHSLTNRVLDQAGKQQGLSREGVITGATQAVTQIASNLGEAKIGKKLAPEISAFLKNPKSLQISFSLSQPMPFLAIMMGAAASPADLLDQLNADIIANK</sequence>
<feature type="signal peptide" evidence="1">
    <location>
        <begin position="1"/>
        <end position="24"/>
    </location>
</feature>
<evidence type="ECO:0000256" key="1">
    <source>
        <dbReference type="SAM" id="SignalP"/>
    </source>
</evidence>
<dbReference type="EMBL" id="CP017315">
    <property type="protein sequence ID" value="AQS41645.1"/>
    <property type="molecule type" value="Genomic_DNA"/>
</dbReference>
<dbReference type="Proteomes" id="UP000188912">
    <property type="component" value="Chromosome"/>
</dbReference>
<name>A0A1U9JUT7_9HYPH</name>
<feature type="chain" id="PRO_5013205450" evidence="1">
    <location>
        <begin position="25"/>
        <end position="380"/>
    </location>
</feature>
<accession>A0A1U9JUT7</accession>
<reference evidence="2 3" key="2">
    <citation type="journal article" date="2016" name="Sci. Rep.">
        <title>The genome of Rhizobiales bacteria in predatory ants reveals urease gene functions but no genes for nitrogen fixation.</title>
        <authorList>
            <person name="Neuvonen M.M."/>
            <person name="Tamarit D."/>
            <person name="Naslund K."/>
            <person name="Liebig J."/>
            <person name="Feldhaar H."/>
            <person name="Moran N.A."/>
            <person name="Guy L."/>
            <person name="Andersson S.G."/>
        </authorList>
    </citation>
    <scope>NUCLEOTIDE SEQUENCE [LARGE SCALE GENOMIC DNA]</scope>
    <source>
        <strain evidence="2 3">Hsal</strain>
    </source>
</reference>
<reference evidence="2 3" key="1">
    <citation type="journal article" date="2010" name="Science">
        <title>Genomic comparison of the ants Camponotus floridanus and Harpegnathos saltator.</title>
        <authorList>
            <person name="Bonasio R."/>
            <person name="Zhang G."/>
            <person name="Ye C."/>
            <person name="Mutti N.S."/>
            <person name="Fang X."/>
            <person name="Qin N."/>
            <person name="Donahue G."/>
            <person name="Yang P."/>
            <person name="Li Q."/>
            <person name="Li C."/>
            <person name="Zhang P."/>
            <person name="Huang Z."/>
            <person name="Berger S.L."/>
            <person name="Reinberg D."/>
            <person name="Wang J."/>
            <person name="Liebig J."/>
        </authorList>
    </citation>
    <scope>NUCLEOTIDE SEQUENCE [LARGE SCALE GENOMIC DNA]</scope>
    <source>
        <strain evidence="2 3">Hsal</strain>
    </source>
</reference>
<evidence type="ECO:0000313" key="2">
    <source>
        <dbReference type="EMBL" id="AQS41645.1"/>
    </source>
</evidence>
<dbReference type="STRING" id="1902579.BHV28_09490"/>
<dbReference type="AlphaFoldDB" id="A0A1U9JUT7"/>
<keyword evidence="1" id="KW-0732">Signal</keyword>
<organism evidence="2 3">
    <name type="scientific">Candidatus Tokpelaia hoelldobleri</name>
    <dbReference type="NCBI Taxonomy" id="1902579"/>
    <lineage>
        <taxon>Bacteria</taxon>
        <taxon>Pseudomonadati</taxon>
        <taxon>Pseudomonadota</taxon>
        <taxon>Alphaproteobacteria</taxon>
        <taxon>Hyphomicrobiales</taxon>
        <taxon>Candidatus Tokpelaia</taxon>
    </lineage>
</organism>
<proteinExistence type="predicted"/>
<keyword evidence="3" id="KW-1185">Reference proteome</keyword>
<gene>
    <name evidence="2" type="ORF">BHV28_09490</name>
</gene>
<evidence type="ECO:0000313" key="3">
    <source>
        <dbReference type="Proteomes" id="UP000188912"/>
    </source>
</evidence>
<protein>
    <submittedName>
        <fullName evidence="2">Uncharacterized protein</fullName>
    </submittedName>
</protein>